<dbReference type="InterPro" id="IPR004380">
    <property type="entry name" value="Asp_race"/>
</dbReference>
<dbReference type="EC" id="5.1.1.-" evidence="4"/>
<feature type="region of interest" description="Disordered" evidence="3">
    <location>
        <begin position="236"/>
        <end position="256"/>
    </location>
</feature>
<dbReference type="GO" id="GO:0047661">
    <property type="term" value="F:amino-acid racemase activity"/>
    <property type="evidence" value="ECO:0007669"/>
    <property type="project" value="InterPro"/>
</dbReference>
<protein>
    <submittedName>
        <fullName evidence="4">Amino acid racemase</fullName>
        <ecNumber evidence="4">5.1.1.-</ecNumber>
    </submittedName>
</protein>
<gene>
    <name evidence="4" type="ORF">ENP47_10120</name>
</gene>
<dbReference type="InterPro" id="IPR033134">
    <property type="entry name" value="Asp/Glu_racemase_AS_2"/>
</dbReference>
<dbReference type="AlphaFoldDB" id="A0A7C1G3P4"/>
<evidence type="ECO:0000256" key="3">
    <source>
        <dbReference type="SAM" id="MobiDB-lite"/>
    </source>
</evidence>
<name>A0A7C1G3P4_THERO</name>
<comment type="caution">
    <text evidence="4">The sequence shown here is derived from an EMBL/GenBank/DDBJ whole genome shotgun (WGS) entry which is preliminary data.</text>
</comment>
<dbReference type="NCBIfam" id="TIGR00035">
    <property type="entry name" value="asp_race"/>
    <property type="match status" value="1"/>
</dbReference>
<reference evidence="4" key="1">
    <citation type="journal article" date="2020" name="mSystems">
        <title>Genome- and Community-Level Interaction Insights into Carbon Utilization and Element Cycling Functions of Hydrothermarchaeota in Hydrothermal Sediment.</title>
        <authorList>
            <person name="Zhou Z."/>
            <person name="Liu Y."/>
            <person name="Xu W."/>
            <person name="Pan J."/>
            <person name="Luo Z.H."/>
            <person name="Li M."/>
        </authorList>
    </citation>
    <scope>NUCLEOTIDE SEQUENCE [LARGE SCALE GENOMIC DNA]</scope>
    <source>
        <strain evidence="4">SpSt-222</strain>
    </source>
</reference>
<proteinExistence type="inferred from homology"/>
<dbReference type="InterPro" id="IPR001920">
    <property type="entry name" value="Asp/Glu_race"/>
</dbReference>
<dbReference type="PANTHER" id="PTHR21198">
    <property type="entry name" value="GLUTAMATE RACEMASE"/>
    <property type="match status" value="1"/>
</dbReference>
<dbReference type="SUPFAM" id="SSF53681">
    <property type="entry name" value="Aspartate/glutamate racemase"/>
    <property type="match status" value="2"/>
</dbReference>
<dbReference type="InterPro" id="IPR018187">
    <property type="entry name" value="Asp/Glu_racemase_AS_1"/>
</dbReference>
<dbReference type="Pfam" id="PF01177">
    <property type="entry name" value="Asp_Glu_race"/>
    <property type="match status" value="1"/>
</dbReference>
<organism evidence="4">
    <name type="scientific">Thermomicrobium roseum</name>
    <dbReference type="NCBI Taxonomy" id="500"/>
    <lineage>
        <taxon>Bacteria</taxon>
        <taxon>Pseudomonadati</taxon>
        <taxon>Thermomicrobiota</taxon>
        <taxon>Thermomicrobia</taxon>
        <taxon>Thermomicrobiales</taxon>
        <taxon>Thermomicrobiaceae</taxon>
        <taxon>Thermomicrobium</taxon>
    </lineage>
</organism>
<keyword evidence="2 4" id="KW-0413">Isomerase</keyword>
<dbReference type="InterPro" id="IPR015942">
    <property type="entry name" value="Asp/Glu/hydantoin_racemase"/>
</dbReference>
<comment type="similarity">
    <text evidence="1">Belongs to the aspartate/glutamate racemases family.</text>
</comment>
<evidence type="ECO:0000256" key="1">
    <source>
        <dbReference type="ARBA" id="ARBA00007847"/>
    </source>
</evidence>
<dbReference type="EMBL" id="DSJL01000011">
    <property type="protein sequence ID" value="HEF65938.1"/>
    <property type="molecule type" value="Genomic_DNA"/>
</dbReference>
<accession>A0A7C1G3P4</accession>
<dbReference type="PANTHER" id="PTHR21198:SF7">
    <property type="entry name" value="ASPARTATE-GLUTAMATE RACEMASE FAMILY"/>
    <property type="match status" value="1"/>
</dbReference>
<dbReference type="PROSITE" id="PS00924">
    <property type="entry name" value="ASP_GLU_RACEMASE_2"/>
    <property type="match status" value="1"/>
</dbReference>
<evidence type="ECO:0000313" key="4">
    <source>
        <dbReference type="EMBL" id="HEF65938.1"/>
    </source>
</evidence>
<dbReference type="Gene3D" id="3.40.50.1860">
    <property type="match status" value="2"/>
</dbReference>
<evidence type="ECO:0000256" key="2">
    <source>
        <dbReference type="ARBA" id="ARBA00023235"/>
    </source>
</evidence>
<sequence length="256" mass="27283">MMQRYTIGILGGMGPLATVDLYRKIIELTPANCDQDHLHVIIDADPRIPDRTAALLGNGPDPTPWLIASAQRLEAAGADFLIIPCNTAHAFLSAVRERVSIPIISMIEETAEQLSRLVPAGSLVGILATTGTIASRLYQDALTRRGLEALVPDPDQQSLVTRAIMRVKAGKLDAETTELALAAGRWLVHCGARALVLGCTELPLIFPQDTLSVPIVDPTRLLAEAAVAIARGQRPLPSKVSSGHAVSTRKVSAEQA</sequence>
<dbReference type="PROSITE" id="PS00923">
    <property type="entry name" value="ASP_GLU_RACEMASE_1"/>
    <property type="match status" value="1"/>
</dbReference>